<dbReference type="KEGG" id="srho:HH216_20025"/>
<gene>
    <name evidence="2" type="ORF">HH216_20025</name>
</gene>
<dbReference type="InterPro" id="IPR050834">
    <property type="entry name" value="Glycosyltransf_2"/>
</dbReference>
<proteinExistence type="predicted"/>
<dbReference type="PANTHER" id="PTHR43685:SF2">
    <property type="entry name" value="GLYCOSYLTRANSFERASE 2-LIKE DOMAIN-CONTAINING PROTEIN"/>
    <property type="match status" value="1"/>
</dbReference>
<keyword evidence="2" id="KW-0808">Transferase</keyword>
<accession>A0A7L5DPX9</accession>
<organism evidence="2 3">
    <name type="scientific">Spirosoma rhododendri</name>
    <dbReference type="NCBI Taxonomy" id="2728024"/>
    <lineage>
        <taxon>Bacteria</taxon>
        <taxon>Pseudomonadati</taxon>
        <taxon>Bacteroidota</taxon>
        <taxon>Cytophagia</taxon>
        <taxon>Cytophagales</taxon>
        <taxon>Cytophagaceae</taxon>
        <taxon>Spirosoma</taxon>
    </lineage>
</organism>
<dbReference type="AlphaFoldDB" id="A0A7L5DPX9"/>
<dbReference type="EMBL" id="CP051677">
    <property type="protein sequence ID" value="QJD80456.1"/>
    <property type="molecule type" value="Genomic_DNA"/>
</dbReference>
<dbReference type="SUPFAM" id="SSF53448">
    <property type="entry name" value="Nucleotide-diphospho-sugar transferases"/>
    <property type="match status" value="1"/>
</dbReference>
<reference evidence="2 3" key="1">
    <citation type="submission" date="2020-04" db="EMBL/GenBank/DDBJ databases">
        <title>Genome sequencing of novel species.</title>
        <authorList>
            <person name="Heo J."/>
            <person name="Kim S.-J."/>
            <person name="Kim J.-S."/>
            <person name="Hong S.-B."/>
            <person name="Kwon S.-W."/>
        </authorList>
    </citation>
    <scope>NUCLEOTIDE SEQUENCE [LARGE SCALE GENOMIC DNA]</scope>
    <source>
        <strain evidence="2 3">CJU-R4</strain>
    </source>
</reference>
<evidence type="ECO:0000313" key="2">
    <source>
        <dbReference type="EMBL" id="QJD80456.1"/>
    </source>
</evidence>
<dbReference type="PANTHER" id="PTHR43685">
    <property type="entry name" value="GLYCOSYLTRANSFERASE"/>
    <property type="match status" value="1"/>
</dbReference>
<evidence type="ECO:0000259" key="1">
    <source>
        <dbReference type="Pfam" id="PF00535"/>
    </source>
</evidence>
<dbReference type="RefSeq" id="WP_169552415.1">
    <property type="nucleotide sequence ID" value="NZ_CP051677.1"/>
</dbReference>
<keyword evidence="3" id="KW-1185">Reference proteome</keyword>
<dbReference type="GO" id="GO:0016740">
    <property type="term" value="F:transferase activity"/>
    <property type="evidence" value="ECO:0007669"/>
    <property type="project" value="UniProtKB-KW"/>
</dbReference>
<dbReference type="InterPro" id="IPR029044">
    <property type="entry name" value="Nucleotide-diphossugar_trans"/>
</dbReference>
<dbReference type="Proteomes" id="UP000501128">
    <property type="component" value="Chromosome"/>
</dbReference>
<dbReference type="Pfam" id="PF00535">
    <property type="entry name" value="Glycos_transf_2"/>
    <property type="match status" value="1"/>
</dbReference>
<name>A0A7L5DPX9_9BACT</name>
<dbReference type="InterPro" id="IPR001173">
    <property type="entry name" value="Glyco_trans_2-like"/>
</dbReference>
<dbReference type="Gene3D" id="3.90.550.10">
    <property type="entry name" value="Spore Coat Polysaccharide Biosynthesis Protein SpsA, Chain A"/>
    <property type="match status" value="1"/>
</dbReference>
<feature type="domain" description="Glycosyltransferase 2-like" evidence="1">
    <location>
        <begin position="7"/>
        <end position="106"/>
    </location>
</feature>
<protein>
    <submittedName>
        <fullName evidence="2">Glycosyltransferase</fullName>
    </submittedName>
</protein>
<evidence type="ECO:0000313" key="3">
    <source>
        <dbReference type="Proteomes" id="UP000501128"/>
    </source>
</evidence>
<sequence>MKTIATLIVTYNRLSDLKVCVSCIREQTHQPNAVYVINNGSNDGTDEWLAQQPDLTVVTQANLGGAGGFATGIERAYNDGYDEIWCMDDDCVPTPDALKNLVESPNIGPGIKNCVSINVKNHEELAFFVRQNNKDYQRVSDMDGYDLIYGVASLFNGTLISSEVIKAIGVPDKKLFIWGDEVEYMTRAMKNHFPVVTVPTSLLFHPPPSIGMASPGRARGKTTTASATNGACFRTPTATSTALSCLCSGR</sequence>